<evidence type="ECO:0000256" key="1">
    <source>
        <dbReference type="ARBA" id="ARBA00004123"/>
    </source>
</evidence>
<feature type="domain" description="Mediator complex subunit MED14 N-terminal" evidence="11">
    <location>
        <begin position="32"/>
        <end position="217"/>
    </location>
</feature>
<comment type="subcellular location">
    <subcellularLocation>
        <location evidence="1 9">Nucleus</location>
    </subcellularLocation>
</comment>
<evidence type="ECO:0000313" key="12">
    <source>
        <dbReference type="EMBL" id="KAI3403352.2"/>
    </source>
</evidence>
<evidence type="ECO:0000256" key="6">
    <source>
        <dbReference type="ARBA" id="ARBA00023163"/>
    </source>
</evidence>
<keyword evidence="13" id="KW-1185">Reference proteome</keyword>
<dbReference type="GO" id="GO:0006357">
    <property type="term" value="P:regulation of transcription by RNA polymerase II"/>
    <property type="evidence" value="ECO:0007669"/>
    <property type="project" value="InterPro"/>
</dbReference>
<dbReference type="Proteomes" id="UP001202479">
    <property type="component" value="Unassembled WGS sequence"/>
</dbReference>
<accession>A0AAI9WWM8</accession>
<dbReference type="AlphaFoldDB" id="A0AAI9WWM8"/>
<comment type="subunit">
    <text evidence="9">Component of the Mediator complex.</text>
</comment>
<dbReference type="Pfam" id="PF08638">
    <property type="entry name" value="Med14"/>
    <property type="match status" value="1"/>
</dbReference>
<keyword evidence="7 9" id="KW-0539">Nucleus</keyword>
<dbReference type="GO" id="GO:0003712">
    <property type="term" value="F:transcription coregulator activity"/>
    <property type="evidence" value="ECO:0007669"/>
    <property type="project" value="UniProtKB-UniRule"/>
</dbReference>
<comment type="function">
    <text evidence="9">Component of the Mediator complex, a coactivator involved in the regulated transcription of nearly all RNA polymerase II-dependent genes. Mediator functions as a bridge to convey information from gene-specific regulatory proteins to the basal RNA polymerase II transcription machinery. Mediator is recruited to promoters by direct interactions with regulatory proteins and serves as a scaffold for the assembly of a functional preinitiation complex with RNA polymerase II and the general transcription factors.</text>
</comment>
<name>A0AAI9WWM8_9ASCO</name>
<evidence type="ECO:0000256" key="2">
    <source>
        <dbReference type="ARBA" id="ARBA00007813"/>
    </source>
</evidence>
<keyword evidence="5 9" id="KW-0010">Activator</keyword>
<dbReference type="InterPro" id="IPR055122">
    <property type="entry name" value="Med14_N"/>
</dbReference>
<dbReference type="GeneID" id="73381555"/>
<dbReference type="RefSeq" id="XP_049179099.1">
    <property type="nucleotide sequence ID" value="XM_049325326.1"/>
</dbReference>
<keyword evidence="4 9" id="KW-0805">Transcription regulation</keyword>
<evidence type="ECO:0000313" key="13">
    <source>
        <dbReference type="Proteomes" id="UP001202479"/>
    </source>
</evidence>
<evidence type="ECO:0000256" key="8">
    <source>
        <dbReference type="ARBA" id="ARBA00032007"/>
    </source>
</evidence>
<dbReference type="EMBL" id="JAHUZD010000128">
    <property type="protein sequence ID" value="KAI3403352.2"/>
    <property type="molecule type" value="Genomic_DNA"/>
</dbReference>
<feature type="compositionally biased region" description="Acidic residues" evidence="10">
    <location>
        <begin position="394"/>
        <end position="403"/>
    </location>
</feature>
<dbReference type="GO" id="GO:0016592">
    <property type="term" value="C:mediator complex"/>
    <property type="evidence" value="ECO:0007669"/>
    <property type="project" value="UniProtKB-UniRule"/>
</dbReference>
<dbReference type="GO" id="GO:0070847">
    <property type="term" value="C:core mediator complex"/>
    <property type="evidence" value="ECO:0007669"/>
    <property type="project" value="TreeGrafter"/>
</dbReference>
<feature type="compositionally biased region" description="Basic and acidic residues" evidence="10">
    <location>
        <begin position="404"/>
        <end position="413"/>
    </location>
</feature>
<reference evidence="12" key="1">
    <citation type="journal article" date="2022" name="DNA Res.">
        <title>Genome analysis of five recently described species of the CUG-Ser clade uncovers Candida theae as a new hybrid lineage with pathogenic potential in the Candida parapsilosis species complex.</title>
        <authorList>
            <person name="Mixao V."/>
            <person name="Del Olmo V."/>
            <person name="Hegedusova E."/>
            <person name="Saus E."/>
            <person name="Pryszcz L."/>
            <person name="Cillingova A."/>
            <person name="Nosek J."/>
            <person name="Gabaldon T."/>
        </authorList>
    </citation>
    <scope>NUCLEOTIDE SEQUENCE</scope>
    <source>
        <strain evidence="12">CBS 10844</strain>
    </source>
</reference>
<dbReference type="InterPro" id="IPR013947">
    <property type="entry name" value="Mediator_Med14"/>
</dbReference>
<evidence type="ECO:0000259" key="11">
    <source>
        <dbReference type="Pfam" id="PF08638"/>
    </source>
</evidence>
<evidence type="ECO:0000256" key="7">
    <source>
        <dbReference type="ARBA" id="ARBA00023242"/>
    </source>
</evidence>
<evidence type="ECO:0000256" key="5">
    <source>
        <dbReference type="ARBA" id="ARBA00023159"/>
    </source>
</evidence>
<evidence type="ECO:0000256" key="9">
    <source>
        <dbReference type="RuleBase" id="RU365082"/>
    </source>
</evidence>
<comment type="caution">
    <text evidence="12">The sequence shown here is derived from an EMBL/GenBank/DDBJ whole genome shotgun (WGS) entry which is preliminary data.</text>
</comment>
<proteinExistence type="inferred from homology"/>
<evidence type="ECO:0000256" key="3">
    <source>
        <dbReference type="ARBA" id="ARBA00019619"/>
    </source>
</evidence>
<organism evidence="12 13">
    <name type="scientific">Candida oxycetoniae</name>
    <dbReference type="NCBI Taxonomy" id="497107"/>
    <lineage>
        <taxon>Eukaryota</taxon>
        <taxon>Fungi</taxon>
        <taxon>Dikarya</taxon>
        <taxon>Ascomycota</taxon>
        <taxon>Saccharomycotina</taxon>
        <taxon>Pichiomycetes</taxon>
        <taxon>Debaryomycetaceae</taxon>
        <taxon>Candida/Lodderomyces clade</taxon>
        <taxon>Candida</taxon>
    </lineage>
</organism>
<evidence type="ECO:0000256" key="10">
    <source>
        <dbReference type="SAM" id="MobiDB-lite"/>
    </source>
</evidence>
<feature type="region of interest" description="Disordered" evidence="10">
    <location>
        <begin position="385"/>
        <end position="413"/>
    </location>
</feature>
<dbReference type="PANTHER" id="PTHR12809">
    <property type="entry name" value="MEDIATOR COMPLEX SUBUNIT"/>
    <property type="match status" value="1"/>
</dbReference>
<evidence type="ECO:0000256" key="4">
    <source>
        <dbReference type="ARBA" id="ARBA00023015"/>
    </source>
</evidence>
<protein>
    <recommendedName>
        <fullName evidence="3 9">Mediator of RNA polymerase II transcription subunit 14</fullName>
    </recommendedName>
    <alternativeName>
        <fullName evidence="8 9">Mediator complex subunit 14</fullName>
    </alternativeName>
</protein>
<gene>
    <name evidence="12" type="ORF">KGF56_003940</name>
</gene>
<keyword evidence="6 9" id="KW-0804">Transcription</keyword>
<sequence>MALYRHKPQRAGRVRFGPPGPPEIPHIVENLLPLSNILKFHAQGSYKQLILALENLAINAQDESDVKRKKYLLDVIVSLRQEFIKVYTLIKWSNVSKDVSKLIDLSNWFRLQEFNFEQLMFQLQGLKGFSAAKLPDFDIKTALEVLYLGRPILPSHNYHQQKPISPEKVLEVLRDLNLVLMTRFALIDVPQRFKYDIKDGRAYMRVEKEFEVSITMASDTIVEESEISRSNPFFMIDFKFLFGLNPETNLITYGDNGGITKLPMKSYIKLERIVNQTLADSGLQGLYDLLHKYTISFKLFLIARQLRELILTTKWTKNLQVNYQTGNTKIIVNYWASHYLSQNWKSFLEIGVDEKFQLNYRWFKNGEYESEETVRQIIEKDDIKEEQENKREREEEEEEEEEKEKEKEKEKDLFQETTKEIDIESIITSFVLEHSAMIMKLVADKLQLKSSSEITTLSPQQIMFSISPQKQTIMFINPLTGLFYFVNPTPIQTRLLKRINSRPPPAFITNYNNNSSNNNNNNNNNNKQFVSEHDLADWVIENLLQLKLEVFTKEVNNYLTTTEWIFNSIIRLNEHEISKLLKSVNGTMGYNRIQFYRRKHWPSTWFLIVMINGVNTKTYWWVARIKSIEATWVINHYQALFTNPELNYKFFKSLGKSSFQKIINHVILEELHSKQIQFEEIGGEGESELKEYGLDIPQCKQGVFVIHKSFISIENRNLLPLENSSRKLFLQIQLVNENNINKMYLKLFGKLKNSAIKNSPELDQLNMKIDESNQNFEIETSIDLNEVINETKKHFLNSIFDNLNSLNNLLKIIDQLKHNDIQILDNSMDNITIKVNDEIDKLIIKLPIQMDKSITLSTVSVHSWQIEIIIHFLNQYLEQNHDASIVKTIKYLSDMDPIFQAIKQVDSLLQSPPASLKLTNGLSKVYFDCVFNNLNFIQFMFNISSTIPNTKKIQKDKILISISFKQISFFKNDEKLIKVSMKNNLNARNVKFKKLFEMIFKSISEMERNSKDELINLDGEGHLLVKLNYDFLISSNLLVEMMRRITKCFIQYFSEN</sequence>
<comment type="similarity">
    <text evidence="2 9">Belongs to the Mediator complex subunit 14 family.</text>
</comment>
<dbReference type="PANTHER" id="PTHR12809:SF2">
    <property type="entry name" value="MEDIATOR OF RNA POLYMERASE II TRANSCRIPTION SUBUNIT 14"/>
    <property type="match status" value="1"/>
</dbReference>